<protein>
    <submittedName>
        <fullName evidence="1">Uncharacterized protein</fullName>
    </submittedName>
</protein>
<reference evidence="1" key="1">
    <citation type="submission" date="2018-10" db="EMBL/GenBank/DDBJ databases">
        <title>Hidden diversity of soil giant viruses.</title>
        <authorList>
            <person name="Schulz F."/>
            <person name="Alteio L."/>
            <person name="Goudeau D."/>
            <person name="Ryan E.M."/>
            <person name="Malmstrom R.R."/>
            <person name="Blanchard J."/>
            <person name="Woyke T."/>
        </authorList>
    </citation>
    <scope>NUCLEOTIDE SEQUENCE</scope>
    <source>
        <strain evidence="1">HAV1</strain>
    </source>
</reference>
<proteinExistence type="predicted"/>
<sequence>MGLIRRRVNLLGLVLEGVGVVQDLLHHLILGHELKHGNLGGIQAQDSPLRQVRDGVGVLAQDRSHRHRHRHQAADGEEVAGAAAITHQVHHLQRHQYQAADGEVEVAGAAPICHQWHHLLPHQYQTDGEVAGVAPIPHQWHHLHQHQYHHHQ</sequence>
<evidence type="ECO:0000313" key="1">
    <source>
        <dbReference type="EMBL" id="AYV81766.1"/>
    </source>
</evidence>
<dbReference type="EMBL" id="MK072301">
    <property type="protein sequence ID" value="AYV81766.1"/>
    <property type="molecule type" value="Genomic_DNA"/>
</dbReference>
<organism evidence="1">
    <name type="scientific">Harvfovirus sp</name>
    <dbReference type="NCBI Taxonomy" id="2487768"/>
    <lineage>
        <taxon>Viruses</taxon>
        <taxon>Varidnaviria</taxon>
        <taxon>Bamfordvirae</taxon>
        <taxon>Nucleocytoviricota</taxon>
        <taxon>Megaviricetes</taxon>
        <taxon>Imitervirales</taxon>
        <taxon>Mimiviridae</taxon>
        <taxon>Klosneuvirinae</taxon>
    </lineage>
</organism>
<accession>A0A3G5A3G5</accession>
<gene>
    <name evidence="1" type="ORF">Harvfovirus59_11</name>
</gene>
<name>A0A3G5A3G5_9VIRU</name>